<dbReference type="HAMAP" id="MF_00693">
    <property type="entry name" value="Transcrip_reg_TACO1"/>
    <property type="match status" value="1"/>
</dbReference>
<dbReference type="NCBIfam" id="NF009044">
    <property type="entry name" value="PRK12378.1"/>
    <property type="match status" value="1"/>
</dbReference>
<dbReference type="SUPFAM" id="SSF75625">
    <property type="entry name" value="YebC-like"/>
    <property type="match status" value="1"/>
</dbReference>
<evidence type="ECO:0000313" key="7">
    <source>
        <dbReference type="EMBL" id="PRD68085.1"/>
    </source>
</evidence>
<evidence type="ECO:0000256" key="1">
    <source>
        <dbReference type="ARBA" id="ARBA00008724"/>
    </source>
</evidence>
<dbReference type="AlphaFoldDB" id="A0A2S9KCG4"/>
<accession>A0A2S9KCG4</accession>
<dbReference type="PANTHER" id="PTHR12532:SF0">
    <property type="entry name" value="TRANSLATIONAL ACTIVATOR OF CYTOCHROME C OXIDASE 1"/>
    <property type="match status" value="1"/>
</dbReference>
<evidence type="ECO:0000259" key="5">
    <source>
        <dbReference type="Pfam" id="PF01709"/>
    </source>
</evidence>
<dbReference type="Gene3D" id="1.10.10.200">
    <property type="match status" value="1"/>
</dbReference>
<dbReference type="RefSeq" id="WP_105730355.1">
    <property type="nucleotide sequence ID" value="NZ_PVLR01000038.1"/>
</dbReference>
<evidence type="ECO:0000259" key="6">
    <source>
        <dbReference type="Pfam" id="PF20772"/>
    </source>
</evidence>
<dbReference type="InterPro" id="IPR049083">
    <property type="entry name" value="TACO1_YebC_N"/>
</dbReference>
<comment type="subcellular location">
    <subcellularLocation>
        <location evidence="4">Cytoplasm</location>
    </subcellularLocation>
</comment>
<evidence type="ECO:0000313" key="8">
    <source>
        <dbReference type="Proteomes" id="UP000238326"/>
    </source>
</evidence>
<dbReference type="InterPro" id="IPR017856">
    <property type="entry name" value="Integrase-like_N"/>
</dbReference>
<keyword evidence="2 4" id="KW-0805">Transcription regulation</keyword>
<keyword evidence="3 4" id="KW-0804">Transcription</keyword>
<evidence type="ECO:0000256" key="2">
    <source>
        <dbReference type="ARBA" id="ARBA00023015"/>
    </source>
</evidence>
<comment type="similarity">
    <text evidence="1 4">Belongs to the TACO1 family.</text>
</comment>
<feature type="domain" description="TACO1/YebC-like second and third" evidence="5">
    <location>
        <begin position="78"/>
        <end position="232"/>
    </location>
</feature>
<sequence length="237" mass="25209">MGAQWKAKGKAQAADAKGKLFGKLAKEIMVAARGGADPAANSRLRLVVEQARKVSMPKDTLERAIKKGAGLSGESVNFERVIYEGFAPHRVPVMVECLTDNVNRTAPEMRVLFRKGQLGTSGSVSWDFDHVGMIEAEATTPGADPELAAIEAGAQDFEPGDDEGVTLFLTDPTDVDLVSRALPAQGFTVLSAKLGYKAKNPVNPADLSPEHQEEVEAFLAAIDANDDVQDMFVGLAG</sequence>
<gene>
    <name evidence="7" type="ORF">C6P61_12980</name>
</gene>
<reference evidence="7 8" key="1">
    <citation type="submission" date="2018-03" db="EMBL/GenBank/DDBJ databases">
        <title>Comparative genomics illustrates the genes involved in a hyperalkaliphilic mechanisms of Serpentinomonas isolated from highly-alkaline calcium-rich serpentinized springs.</title>
        <authorList>
            <person name="Suzuki S."/>
            <person name="Ishii S."/>
            <person name="Walworth N."/>
            <person name="Bird L."/>
            <person name="Kuenen J.G."/>
            <person name="Nealson K.H."/>
        </authorList>
    </citation>
    <scope>NUCLEOTIDE SEQUENCE [LARGE SCALE GENOMIC DNA]</scope>
    <source>
        <strain evidence="7 8">83</strain>
    </source>
</reference>
<dbReference type="InterPro" id="IPR048300">
    <property type="entry name" value="TACO1_YebC-like_2nd/3rd_dom"/>
</dbReference>
<proteinExistence type="inferred from homology"/>
<organism evidence="7 8">
    <name type="scientific">Malikia spinosa</name>
    <dbReference type="NCBI Taxonomy" id="86180"/>
    <lineage>
        <taxon>Bacteria</taxon>
        <taxon>Pseudomonadati</taxon>
        <taxon>Pseudomonadota</taxon>
        <taxon>Betaproteobacteria</taxon>
        <taxon>Burkholderiales</taxon>
        <taxon>Comamonadaceae</taxon>
        <taxon>Malikia</taxon>
    </lineage>
</organism>
<comment type="caution">
    <text evidence="7">The sequence shown here is derived from an EMBL/GenBank/DDBJ whole genome shotgun (WGS) entry which is preliminary data.</text>
</comment>
<evidence type="ECO:0000256" key="4">
    <source>
        <dbReference type="HAMAP-Rule" id="MF_00693"/>
    </source>
</evidence>
<keyword evidence="4" id="KW-0963">Cytoplasm</keyword>
<dbReference type="InterPro" id="IPR029072">
    <property type="entry name" value="YebC-like"/>
</dbReference>
<dbReference type="PANTHER" id="PTHR12532">
    <property type="entry name" value="TRANSLATIONAL ACTIVATOR OF CYTOCHROME C OXIDASE 1"/>
    <property type="match status" value="1"/>
</dbReference>
<dbReference type="EMBL" id="PVLR01000038">
    <property type="protein sequence ID" value="PRD68085.1"/>
    <property type="molecule type" value="Genomic_DNA"/>
</dbReference>
<dbReference type="Proteomes" id="UP000238326">
    <property type="component" value="Unassembled WGS sequence"/>
</dbReference>
<keyword evidence="4 7" id="KW-0238">DNA-binding</keyword>
<dbReference type="Gene3D" id="3.30.70.980">
    <property type="match status" value="2"/>
</dbReference>
<protein>
    <recommendedName>
        <fullName evidence="4">Probable transcriptional regulatory protein C6P61_12980</fullName>
    </recommendedName>
</protein>
<evidence type="ECO:0000256" key="3">
    <source>
        <dbReference type="ARBA" id="ARBA00023163"/>
    </source>
</evidence>
<dbReference type="GO" id="GO:0003677">
    <property type="term" value="F:DNA binding"/>
    <property type="evidence" value="ECO:0007669"/>
    <property type="project" value="UniProtKB-UniRule"/>
</dbReference>
<dbReference type="Pfam" id="PF20772">
    <property type="entry name" value="TACO1_YebC_N"/>
    <property type="match status" value="1"/>
</dbReference>
<dbReference type="Pfam" id="PF01709">
    <property type="entry name" value="Transcrip_reg"/>
    <property type="match status" value="1"/>
</dbReference>
<dbReference type="InterPro" id="IPR026564">
    <property type="entry name" value="Transcrip_reg_TACO1-like_dom3"/>
</dbReference>
<dbReference type="InterPro" id="IPR002876">
    <property type="entry name" value="Transcrip_reg_TACO1-like"/>
</dbReference>
<dbReference type="OrthoDB" id="9781053at2"/>
<keyword evidence="8" id="KW-1185">Reference proteome</keyword>
<name>A0A2S9KCG4_9BURK</name>
<feature type="domain" description="TACO1/YebC-like N-terminal" evidence="6">
    <location>
        <begin position="5"/>
        <end position="70"/>
    </location>
</feature>
<dbReference type="GO" id="GO:0006355">
    <property type="term" value="P:regulation of DNA-templated transcription"/>
    <property type="evidence" value="ECO:0007669"/>
    <property type="project" value="UniProtKB-UniRule"/>
</dbReference>
<dbReference type="GO" id="GO:0005737">
    <property type="term" value="C:cytoplasm"/>
    <property type="evidence" value="ECO:0007669"/>
    <property type="project" value="UniProtKB-SubCell"/>
</dbReference>